<accession>A0A5P1F0M2</accession>
<feature type="signal peptide" evidence="2">
    <location>
        <begin position="1"/>
        <end position="20"/>
    </location>
</feature>
<dbReference type="Gramene" id="ONK70967">
    <property type="protein sequence ID" value="ONK70967"/>
    <property type="gene ID" value="A4U43_C04F3350"/>
</dbReference>
<keyword evidence="1" id="KW-1133">Transmembrane helix</keyword>
<proteinExistence type="predicted"/>
<sequence>MLITILFCLFASLLLGASLAMMVCGSVTFVIGFILMHWVLGVMMVFYFLGILRNIMRFWMTLSCSIQKEISGRWCKCYNKLCSSRANHDQFDETFFRPNEYHKWGYLQFILKYGACNSMKSTDKKGKNGNDDLHQKHQWFDC</sequence>
<dbReference type="OrthoDB" id="1936751at2759"/>
<evidence type="ECO:0000256" key="2">
    <source>
        <dbReference type="SAM" id="SignalP"/>
    </source>
</evidence>
<protein>
    <submittedName>
        <fullName evidence="3">Uncharacterized protein</fullName>
    </submittedName>
</protein>
<dbReference type="PANTHER" id="PTHR34781">
    <property type="entry name" value="TRANSMEMBRANE PROTEIN"/>
    <property type="match status" value="1"/>
</dbReference>
<dbReference type="AlphaFoldDB" id="A0A5P1F0M2"/>
<gene>
    <name evidence="3" type="ORF">A4U43_C04F3350</name>
</gene>
<evidence type="ECO:0000313" key="3">
    <source>
        <dbReference type="EMBL" id="ONK70967.1"/>
    </source>
</evidence>
<dbReference type="Proteomes" id="UP000243459">
    <property type="component" value="Chromosome 4"/>
</dbReference>
<dbReference type="PANTHER" id="PTHR34781:SF2">
    <property type="entry name" value="TRANSMEMBRANE PROTEIN"/>
    <property type="match status" value="1"/>
</dbReference>
<feature type="chain" id="PRO_5024390633" evidence="2">
    <location>
        <begin position="21"/>
        <end position="142"/>
    </location>
</feature>
<evidence type="ECO:0000256" key="1">
    <source>
        <dbReference type="SAM" id="Phobius"/>
    </source>
</evidence>
<name>A0A5P1F0M2_ASPOF</name>
<keyword evidence="4" id="KW-1185">Reference proteome</keyword>
<keyword evidence="1" id="KW-0812">Transmembrane</keyword>
<reference evidence="4" key="1">
    <citation type="journal article" date="2017" name="Nat. Commun.">
        <title>The asparagus genome sheds light on the origin and evolution of a young Y chromosome.</title>
        <authorList>
            <person name="Harkess A."/>
            <person name="Zhou J."/>
            <person name="Xu C."/>
            <person name="Bowers J.E."/>
            <person name="Van der Hulst R."/>
            <person name="Ayyampalayam S."/>
            <person name="Mercati F."/>
            <person name="Riccardi P."/>
            <person name="McKain M.R."/>
            <person name="Kakrana A."/>
            <person name="Tang H."/>
            <person name="Ray J."/>
            <person name="Groenendijk J."/>
            <person name="Arikit S."/>
            <person name="Mathioni S.M."/>
            <person name="Nakano M."/>
            <person name="Shan H."/>
            <person name="Telgmann-Rauber A."/>
            <person name="Kanno A."/>
            <person name="Yue Z."/>
            <person name="Chen H."/>
            <person name="Li W."/>
            <person name="Chen Y."/>
            <person name="Xu X."/>
            <person name="Zhang Y."/>
            <person name="Luo S."/>
            <person name="Chen H."/>
            <person name="Gao J."/>
            <person name="Mao Z."/>
            <person name="Pires J.C."/>
            <person name="Luo M."/>
            <person name="Kudrna D."/>
            <person name="Wing R.A."/>
            <person name="Meyers B.C."/>
            <person name="Yi K."/>
            <person name="Kong H."/>
            <person name="Lavrijsen P."/>
            <person name="Sunseri F."/>
            <person name="Falavigna A."/>
            <person name="Ye Y."/>
            <person name="Leebens-Mack J.H."/>
            <person name="Chen G."/>
        </authorList>
    </citation>
    <scope>NUCLEOTIDE SEQUENCE [LARGE SCALE GENOMIC DNA]</scope>
    <source>
        <strain evidence="4">cv. DH0086</strain>
    </source>
</reference>
<feature type="transmembrane region" description="Helical" evidence="1">
    <location>
        <begin position="30"/>
        <end position="52"/>
    </location>
</feature>
<evidence type="ECO:0000313" key="4">
    <source>
        <dbReference type="Proteomes" id="UP000243459"/>
    </source>
</evidence>
<keyword evidence="2" id="KW-0732">Signal</keyword>
<organism evidence="3 4">
    <name type="scientific">Asparagus officinalis</name>
    <name type="common">Garden asparagus</name>
    <dbReference type="NCBI Taxonomy" id="4686"/>
    <lineage>
        <taxon>Eukaryota</taxon>
        <taxon>Viridiplantae</taxon>
        <taxon>Streptophyta</taxon>
        <taxon>Embryophyta</taxon>
        <taxon>Tracheophyta</taxon>
        <taxon>Spermatophyta</taxon>
        <taxon>Magnoliopsida</taxon>
        <taxon>Liliopsida</taxon>
        <taxon>Asparagales</taxon>
        <taxon>Asparagaceae</taxon>
        <taxon>Asparagoideae</taxon>
        <taxon>Asparagus</taxon>
    </lineage>
</organism>
<dbReference type="EMBL" id="CM007384">
    <property type="protein sequence ID" value="ONK70967.1"/>
    <property type="molecule type" value="Genomic_DNA"/>
</dbReference>
<keyword evidence="1" id="KW-0472">Membrane</keyword>